<organism evidence="3">
    <name type="scientific">Sulfurisphaera javensis</name>
    <dbReference type="NCBI Taxonomy" id="2049879"/>
    <lineage>
        <taxon>Archaea</taxon>
        <taxon>Thermoproteota</taxon>
        <taxon>Thermoprotei</taxon>
        <taxon>Sulfolobales</taxon>
        <taxon>Sulfolobaceae</taxon>
        <taxon>Sulfurisphaera</taxon>
    </lineage>
</organism>
<reference evidence="3" key="1">
    <citation type="submission" date="2024-03" db="EMBL/GenBank/DDBJ databases">
        <title>Complete genome sequence of Sulfurisphaera javensis strain KD-1.</title>
        <authorList>
            <person name="Sakai H."/>
            <person name="Nur N."/>
            <person name="Suwanto A."/>
            <person name="Kurosawa N."/>
        </authorList>
    </citation>
    <scope>NUCLEOTIDE SEQUENCE</scope>
    <source>
        <strain evidence="3">KD-1</strain>
    </source>
</reference>
<dbReference type="RefSeq" id="WP_369610410.1">
    <property type="nucleotide sequence ID" value="NZ_AP031322.1"/>
</dbReference>
<keyword evidence="2" id="KW-0812">Transmembrane</keyword>
<gene>
    <name evidence="3" type="primary">cbsB</name>
    <name evidence="3" type="ORF">SJAV_01060</name>
</gene>
<dbReference type="EMBL" id="AP031322">
    <property type="protein sequence ID" value="BFH72162.1"/>
    <property type="molecule type" value="Genomic_DNA"/>
</dbReference>
<keyword evidence="2" id="KW-1133">Transmembrane helix</keyword>
<accession>A0AAT9GMP1</accession>
<name>A0AAT9GMP1_9CREN</name>
<proteinExistence type="predicted"/>
<sequence length="312" mass="35536">MSIFSSLEKDIKYFFIILGVSSFFQFMFSEAFIFPSALPIKIPAESILLRIGDISFYIFFISLIVISLILSSKIRALLPLSLILIISPFLAIFEVNYQIYYGIEIFIIVISFAVIIETILKSSLRSILLIPSAILVIIGLIASFLIDFLHTSLFISYLNIFIISSIFFLIYAILWGKIISKRSIIAYIVGIISMYPFIMFAHEISTNRYVEMLMEMILPSALGITIYNPTHILYLTYTLSIIALSIISIIIKGNGAAGIGYFLIITTVFFGTYGYLLLFYMMVPTIGYVIMNYNEMKEKRIIDYFSKVIQKS</sequence>
<feature type="transmembrane region" description="Helical" evidence="2">
    <location>
        <begin position="77"/>
        <end position="93"/>
    </location>
</feature>
<protein>
    <recommendedName>
        <fullName evidence="1">Cytochrome b558/566 subunit B</fullName>
    </recommendedName>
</protein>
<dbReference type="AlphaFoldDB" id="A0AAT9GMP1"/>
<feature type="transmembrane region" description="Helical" evidence="2">
    <location>
        <begin position="234"/>
        <end position="253"/>
    </location>
</feature>
<feature type="transmembrane region" description="Helical" evidence="2">
    <location>
        <begin position="259"/>
        <end position="290"/>
    </location>
</feature>
<feature type="transmembrane region" description="Helical" evidence="2">
    <location>
        <begin position="99"/>
        <end position="120"/>
    </location>
</feature>
<feature type="transmembrane region" description="Helical" evidence="2">
    <location>
        <begin position="184"/>
        <end position="202"/>
    </location>
</feature>
<feature type="transmembrane region" description="Helical" evidence="2">
    <location>
        <begin position="54"/>
        <end position="70"/>
    </location>
</feature>
<feature type="transmembrane region" description="Helical" evidence="2">
    <location>
        <begin position="208"/>
        <end position="227"/>
    </location>
</feature>
<evidence type="ECO:0000313" key="3">
    <source>
        <dbReference type="EMBL" id="BFH72162.1"/>
    </source>
</evidence>
<dbReference type="KEGG" id="sjv:SJAV_01060"/>
<feature type="transmembrane region" description="Helical" evidence="2">
    <location>
        <begin position="152"/>
        <end position="172"/>
    </location>
</feature>
<keyword evidence="2" id="KW-0472">Membrane</keyword>
<dbReference type="InterPro" id="IPR017573">
    <property type="entry name" value="Cyt_b558/566_suB"/>
</dbReference>
<dbReference type="NCBIfam" id="TIGR03155">
    <property type="entry name" value="sulfolob_CbsB"/>
    <property type="match status" value="1"/>
</dbReference>
<evidence type="ECO:0000256" key="1">
    <source>
        <dbReference type="NCBIfam" id="TIGR03155"/>
    </source>
</evidence>
<feature type="transmembrane region" description="Helical" evidence="2">
    <location>
        <begin position="127"/>
        <end position="146"/>
    </location>
</feature>
<dbReference type="GeneID" id="92353039"/>
<evidence type="ECO:0000256" key="2">
    <source>
        <dbReference type="SAM" id="Phobius"/>
    </source>
</evidence>
<feature type="transmembrane region" description="Helical" evidence="2">
    <location>
        <begin position="12"/>
        <end position="34"/>
    </location>
</feature>